<name>A0A0T5YX91_9GAMM</name>
<organism evidence="1 2">
    <name type="scientific">endosymbiont of Ridgeia piscesae</name>
    <dbReference type="NCBI Taxonomy" id="54398"/>
    <lineage>
        <taxon>Bacteria</taxon>
        <taxon>Pseudomonadati</taxon>
        <taxon>Pseudomonadota</taxon>
        <taxon>Gammaproteobacteria</taxon>
        <taxon>sulfur-oxidizing symbionts</taxon>
    </lineage>
</organism>
<gene>
    <name evidence="1" type="ORF">Ga0074115_1161</name>
</gene>
<comment type="caution">
    <text evidence="1">The sequence shown here is derived from an EMBL/GenBank/DDBJ whole genome shotgun (WGS) entry which is preliminary data.</text>
</comment>
<proteinExistence type="predicted"/>
<dbReference type="AlphaFoldDB" id="A0A0T5YX91"/>
<protein>
    <submittedName>
        <fullName evidence="1">Uncharacterized protein</fullName>
    </submittedName>
</protein>
<sequence length="59" mass="6672">MEQIEANIEQYLGQLNSTDHEEPSIAEAQTARLKDKVVAALTEEMLRLLIVPKVLAVYF</sequence>
<accession>A0A0T5YX91</accession>
<evidence type="ECO:0000313" key="2">
    <source>
        <dbReference type="Proteomes" id="UP000051634"/>
    </source>
</evidence>
<dbReference type="EMBL" id="LDXT01000081">
    <property type="protein sequence ID" value="KRT55243.1"/>
    <property type="molecule type" value="Genomic_DNA"/>
</dbReference>
<evidence type="ECO:0000313" key="1">
    <source>
        <dbReference type="EMBL" id="KRT55243.1"/>
    </source>
</evidence>
<keyword evidence="2" id="KW-1185">Reference proteome</keyword>
<dbReference type="Proteomes" id="UP000051634">
    <property type="component" value="Unassembled WGS sequence"/>
</dbReference>
<reference evidence="1 2" key="1">
    <citation type="submission" date="2015-11" db="EMBL/GenBank/DDBJ databases">
        <title>The genome of Candidatus Endoriftia persephone in Ridgeia piscesae and population structure of the North Eastern Pacific vestimentiferan symbionts.</title>
        <authorList>
            <person name="Perez M."/>
            <person name="Juniper K.S."/>
        </authorList>
    </citation>
    <scope>NUCLEOTIDE SEQUENCE [LARGE SCALE GENOMIC DNA]</scope>
    <source>
        <strain evidence="1">Ind11</strain>
    </source>
</reference>